<evidence type="ECO:0000313" key="4">
    <source>
        <dbReference type="Proteomes" id="UP000662857"/>
    </source>
</evidence>
<feature type="transmembrane region" description="Helical" evidence="2">
    <location>
        <begin position="111"/>
        <end position="129"/>
    </location>
</feature>
<dbReference type="RefSeq" id="WP_239676513.1">
    <property type="nucleotide sequence ID" value="NZ_CP070499.1"/>
</dbReference>
<proteinExistence type="predicted"/>
<feature type="transmembrane region" description="Helical" evidence="2">
    <location>
        <begin position="74"/>
        <end position="99"/>
    </location>
</feature>
<sequence>MNGSGSASPEVLEWAAASTTRPGWWHRLDPRIAQLVSCLGLAALAGALIVEWQVVELATVNRFDVEVSAAETRLAGLGAWGTGFIVGVLLLLGAVGAALYGPPVTRAVSRAAGLAVGAGTLVVLLGAVVELRESAPQQMGFPLFTGLPAEELEVTVGLGVYAGFAAVLLLVLALALVRPGVTAATPFPHAAPGELRPEPAMATEPPATGDAFPGNEFPANGFADPDFAVDGQRSPAAGYHGAPADGPSDLTVGPSEPFAGPADGREWR</sequence>
<feature type="transmembrane region" description="Helical" evidence="2">
    <location>
        <begin position="158"/>
        <end position="177"/>
    </location>
</feature>
<feature type="transmembrane region" description="Helical" evidence="2">
    <location>
        <begin position="32"/>
        <end position="54"/>
    </location>
</feature>
<feature type="region of interest" description="Disordered" evidence="1">
    <location>
        <begin position="187"/>
        <end position="268"/>
    </location>
</feature>
<dbReference type="KEGG" id="nhy:JQS43_23295"/>
<evidence type="ECO:0000256" key="1">
    <source>
        <dbReference type="SAM" id="MobiDB-lite"/>
    </source>
</evidence>
<name>A0A895Y9E7_9ACTN</name>
<evidence type="ECO:0000313" key="3">
    <source>
        <dbReference type="EMBL" id="QSB14384.1"/>
    </source>
</evidence>
<keyword evidence="2" id="KW-0812">Transmembrane</keyword>
<gene>
    <name evidence="3" type="ORF">JQS43_23295</name>
</gene>
<organism evidence="3 4">
    <name type="scientific">Natronosporangium hydrolyticum</name>
    <dbReference type="NCBI Taxonomy" id="2811111"/>
    <lineage>
        <taxon>Bacteria</taxon>
        <taxon>Bacillati</taxon>
        <taxon>Actinomycetota</taxon>
        <taxon>Actinomycetes</taxon>
        <taxon>Micromonosporales</taxon>
        <taxon>Micromonosporaceae</taxon>
        <taxon>Natronosporangium</taxon>
    </lineage>
</organism>
<protein>
    <submittedName>
        <fullName evidence="3">Uncharacterized protein</fullName>
    </submittedName>
</protein>
<keyword evidence="2" id="KW-1133">Transmembrane helix</keyword>
<dbReference type="Proteomes" id="UP000662857">
    <property type="component" value="Chromosome"/>
</dbReference>
<keyword evidence="2" id="KW-0472">Membrane</keyword>
<reference evidence="3" key="1">
    <citation type="submission" date="2021-02" db="EMBL/GenBank/DDBJ databases">
        <title>Natrosporangium hydrolyticum gen. nov., sp. nov, a haloalkaliphilic actinobacterium from a soda solonchak soil.</title>
        <authorList>
            <person name="Sorokin D.Y."/>
            <person name="Khijniak T.V."/>
            <person name="Zakharycheva A.P."/>
            <person name="Boueva O.V."/>
            <person name="Ariskina E.V."/>
            <person name="Hahnke R.L."/>
            <person name="Bunk B."/>
            <person name="Sproer C."/>
            <person name="Schumann P."/>
            <person name="Evtushenko L.I."/>
            <person name="Kublanov I.V."/>
        </authorList>
    </citation>
    <scope>NUCLEOTIDE SEQUENCE</scope>
    <source>
        <strain evidence="3">DSM 106523</strain>
    </source>
</reference>
<feature type="compositionally biased region" description="Low complexity" evidence="1">
    <location>
        <begin position="198"/>
        <end position="208"/>
    </location>
</feature>
<keyword evidence="4" id="KW-1185">Reference proteome</keyword>
<evidence type="ECO:0000256" key="2">
    <source>
        <dbReference type="SAM" id="Phobius"/>
    </source>
</evidence>
<dbReference type="EMBL" id="CP070499">
    <property type="protein sequence ID" value="QSB14384.1"/>
    <property type="molecule type" value="Genomic_DNA"/>
</dbReference>
<dbReference type="AlphaFoldDB" id="A0A895Y9E7"/>
<accession>A0A895Y9E7</accession>